<evidence type="ECO:0008006" key="4">
    <source>
        <dbReference type="Google" id="ProtNLM"/>
    </source>
</evidence>
<keyword evidence="3" id="KW-1185">Reference proteome</keyword>
<comment type="caution">
    <text evidence="2">The sequence shown here is derived from an EMBL/GenBank/DDBJ whole genome shotgun (WGS) entry which is preliminary data.</text>
</comment>
<dbReference type="Proteomes" id="UP000298017">
    <property type="component" value="Unassembled WGS sequence"/>
</dbReference>
<feature type="compositionally biased region" description="Basic residues" evidence="1">
    <location>
        <begin position="191"/>
        <end position="202"/>
    </location>
</feature>
<evidence type="ECO:0000256" key="1">
    <source>
        <dbReference type="SAM" id="MobiDB-lite"/>
    </source>
</evidence>
<sequence>MSVCITQVGESDRSFTMVAEQDVAVTVEEFDRAIGRPREMGEWFGVEFTWPTCPDHQMEVGSALEFRAPIGPLHFDFIMIVADRVPGESLLFRTTRGSVDVTLEYTWWATSTGTRVRLNLDFRLRHELWWRTRWTQAVARRKLTVGMERMRQQLGVAPCAHTAAPVVAGSGAEASRETGAPGRGRMAAAHRAAHARHRAQRA</sequence>
<dbReference type="AlphaFoldDB" id="A0AAX2SE15"/>
<reference evidence="2 3" key="1">
    <citation type="submission" date="2019-03" db="EMBL/GenBank/DDBJ databases">
        <title>Genome Sequencing and Assembly of Various Microbes Isolated from Alder Root Nodule.</title>
        <authorList>
            <person name="Swanson E."/>
            <person name="Sevigny J.L."/>
            <person name="Pesce C."/>
            <person name="Davis I."/>
            <person name="Kleiner V."/>
            <person name="Tisa L."/>
        </authorList>
    </citation>
    <scope>NUCLEOTIDE SEQUENCE [LARGE SCALE GENOMIC DNA]</scope>
    <source>
        <strain evidence="2 3">4R-31</strain>
    </source>
</reference>
<dbReference type="SUPFAM" id="SSF55961">
    <property type="entry name" value="Bet v1-like"/>
    <property type="match status" value="1"/>
</dbReference>
<evidence type="ECO:0000313" key="3">
    <source>
        <dbReference type="Proteomes" id="UP000298017"/>
    </source>
</evidence>
<evidence type="ECO:0000313" key="2">
    <source>
        <dbReference type="EMBL" id="TFI01698.1"/>
    </source>
</evidence>
<feature type="region of interest" description="Disordered" evidence="1">
    <location>
        <begin position="169"/>
        <end position="202"/>
    </location>
</feature>
<dbReference type="RefSeq" id="WP_135010546.1">
    <property type="nucleotide sequence ID" value="NZ_JAYEXM010000005.1"/>
</dbReference>
<organism evidence="2 3">
    <name type="scientific">Kocuria rhizophila</name>
    <dbReference type="NCBI Taxonomy" id="72000"/>
    <lineage>
        <taxon>Bacteria</taxon>
        <taxon>Bacillati</taxon>
        <taxon>Actinomycetota</taxon>
        <taxon>Actinomycetes</taxon>
        <taxon>Micrococcales</taxon>
        <taxon>Micrococcaceae</taxon>
        <taxon>Kocuria</taxon>
    </lineage>
</organism>
<protein>
    <recommendedName>
        <fullName evidence="4">SRPBCC family protein</fullName>
    </recommendedName>
</protein>
<proteinExistence type="predicted"/>
<feature type="compositionally biased region" description="Low complexity" evidence="1">
    <location>
        <begin position="179"/>
        <end position="190"/>
    </location>
</feature>
<dbReference type="EMBL" id="SPNK01000005">
    <property type="protein sequence ID" value="TFI01698.1"/>
    <property type="molecule type" value="Genomic_DNA"/>
</dbReference>
<name>A0AAX2SE15_KOCRH</name>
<gene>
    <name evidence="2" type="ORF">E4P33_06115</name>
</gene>
<accession>A0AAX2SE15</accession>